<feature type="transmembrane region" description="Helical" evidence="5">
    <location>
        <begin position="288"/>
        <end position="308"/>
    </location>
</feature>
<dbReference type="Pfam" id="PF02544">
    <property type="entry name" value="Steroid_dh"/>
    <property type="match status" value="1"/>
</dbReference>
<comment type="similarity">
    <text evidence="5">Belongs to the steroid 5-alpha reductase family. Polyprenal reductase subfamily.</text>
</comment>
<accession>A0A9P4Q7K0</accession>
<feature type="transmembrane region" description="Helical" evidence="5">
    <location>
        <begin position="12"/>
        <end position="32"/>
    </location>
</feature>
<dbReference type="GO" id="GO:0160198">
    <property type="term" value="F:polyprenal reductase activity"/>
    <property type="evidence" value="ECO:0007669"/>
    <property type="project" value="UniProtKB-EC"/>
</dbReference>
<dbReference type="GO" id="GO:0016095">
    <property type="term" value="P:polyprenol catabolic process"/>
    <property type="evidence" value="ECO:0007669"/>
    <property type="project" value="UniProtKB-UniRule"/>
</dbReference>
<comment type="catalytic activity">
    <reaction evidence="5">
        <text>a di-trans,poly-cis-dolichal + NADP(+) = a di-trans,poly-cis-polyprenal + NADPH + H(+)</text>
        <dbReference type="Rhea" id="RHEA:80727"/>
        <dbReference type="Rhea" id="RHEA-COMP:19536"/>
        <dbReference type="Rhea" id="RHEA-COMP:19537"/>
        <dbReference type="ChEBI" id="CHEBI:15378"/>
        <dbReference type="ChEBI" id="CHEBI:57783"/>
        <dbReference type="ChEBI" id="CHEBI:58349"/>
        <dbReference type="ChEBI" id="CHEBI:231623"/>
        <dbReference type="ChEBI" id="CHEBI:231637"/>
        <dbReference type="EC" id="1.3.1.94"/>
    </reaction>
    <physiologicalReaction direction="right-to-left" evidence="5">
        <dbReference type="Rhea" id="RHEA:80729"/>
    </physiologicalReaction>
</comment>
<keyword evidence="5" id="KW-0521">NADP</keyword>
<keyword evidence="5" id="KW-0256">Endoplasmic reticulum</keyword>
<evidence type="ECO:0000256" key="1">
    <source>
        <dbReference type="ARBA" id="ARBA00004127"/>
    </source>
</evidence>
<keyword evidence="4 5" id="KW-0472">Membrane</keyword>
<evidence type="ECO:0000256" key="6">
    <source>
        <dbReference type="SAM" id="MobiDB-lite"/>
    </source>
</evidence>
<comment type="caution">
    <text evidence="8">The sequence shown here is derived from an EMBL/GenBank/DDBJ whole genome shotgun (WGS) entry which is preliminary data.</text>
</comment>
<name>A0A9P4Q7K0_9PEZI</name>
<dbReference type="Proteomes" id="UP000799441">
    <property type="component" value="Unassembled WGS sequence"/>
</dbReference>
<dbReference type="OrthoDB" id="541710at2759"/>
<comment type="pathway">
    <text evidence="5">Protein modification; protein glycosylation.</text>
</comment>
<dbReference type="EMBL" id="MU003792">
    <property type="protein sequence ID" value="KAF2721239.1"/>
    <property type="molecule type" value="Genomic_DNA"/>
</dbReference>
<proteinExistence type="inferred from homology"/>
<evidence type="ECO:0000313" key="8">
    <source>
        <dbReference type="EMBL" id="KAF2721239.1"/>
    </source>
</evidence>
<evidence type="ECO:0000256" key="4">
    <source>
        <dbReference type="ARBA" id="ARBA00023136"/>
    </source>
</evidence>
<dbReference type="AlphaFoldDB" id="A0A9P4Q7K0"/>
<sequence length="335" mass="37198">MYLDVDILTFLRISYLLAASLVLLLVLIPPLGSRFVAYGARKTSPPSSAEREKEATAKGKQRQSPVQQALDAAATIQVPHSWFTSFYVLSVVLSTVWAVQILGKGFLFRIVADAVSGSSADPDNSMTVEQVKLTWILMLLQGCRRLFECLAFYKPSESRMWVGHWLLGLGFYSAMSVSVWVEGSSSLGRHDFRFLTEVAVPAPSLRSFLCVLGFLMASGVQHDCHTYLSSLKSPPSSTSGSTSQVSSQTDTYRIPTHPAFNRILTPHYFCECLIYLFLTIAAAPRGYWINRTLGCALVFVAVNLGVTARGTREWYRRRFGGASIEGKYNMIPFIY</sequence>
<keyword evidence="3 5" id="KW-1133">Transmembrane helix</keyword>
<evidence type="ECO:0000256" key="3">
    <source>
        <dbReference type="ARBA" id="ARBA00022989"/>
    </source>
</evidence>
<evidence type="ECO:0000313" key="9">
    <source>
        <dbReference type="Proteomes" id="UP000799441"/>
    </source>
</evidence>
<dbReference type="InterPro" id="IPR039698">
    <property type="entry name" value="Dfg10/SRD5A3"/>
</dbReference>
<dbReference type="PROSITE" id="PS50244">
    <property type="entry name" value="S5A_REDUCTASE"/>
    <property type="match status" value="1"/>
</dbReference>
<evidence type="ECO:0000256" key="2">
    <source>
        <dbReference type="ARBA" id="ARBA00022692"/>
    </source>
</evidence>
<dbReference type="GO" id="GO:0006488">
    <property type="term" value="P:dolichol-linked oligosaccharide biosynthetic process"/>
    <property type="evidence" value="ECO:0007669"/>
    <property type="project" value="UniProtKB-UniRule"/>
</dbReference>
<feature type="domain" description="3-oxo-5-alpha-steroid 4-dehydrogenase C-terminal" evidence="7">
    <location>
        <begin position="207"/>
        <end position="335"/>
    </location>
</feature>
<dbReference type="GO" id="GO:0005789">
    <property type="term" value="C:endoplasmic reticulum membrane"/>
    <property type="evidence" value="ECO:0007669"/>
    <property type="project" value="UniProtKB-SubCell"/>
</dbReference>
<keyword evidence="9" id="KW-1185">Reference proteome</keyword>
<feature type="transmembrane region" description="Helical" evidence="5">
    <location>
        <begin position="263"/>
        <end position="282"/>
    </location>
</feature>
<dbReference type="GO" id="GO:0003865">
    <property type="term" value="F:3-oxo-5-alpha-steroid 4-dehydrogenase activity"/>
    <property type="evidence" value="ECO:0007669"/>
    <property type="project" value="TreeGrafter"/>
</dbReference>
<evidence type="ECO:0000256" key="5">
    <source>
        <dbReference type="RuleBase" id="RU367081"/>
    </source>
</evidence>
<reference evidence="8" key="1">
    <citation type="journal article" date="2020" name="Stud. Mycol.">
        <title>101 Dothideomycetes genomes: a test case for predicting lifestyles and emergence of pathogens.</title>
        <authorList>
            <person name="Haridas S."/>
            <person name="Albert R."/>
            <person name="Binder M."/>
            <person name="Bloem J."/>
            <person name="Labutti K."/>
            <person name="Salamov A."/>
            <person name="Andreopoulos B."/>
            <person name="Baker S."/>
            <person name="Barry K."/>
            <person name="Bills G."/>
            <person name="Bluhm B."/>
            <person name="Cannon C."/>
            <person name="Castanera R."/>
            <person name="Culley D."/>
            <person name="Daum C."/>
            <person name="Ezra D."/>
            <person name="Gonzalez J."/>
            <person name="Henrissat B."/>
            <person name="Kuo A."/>
            <person name="Liang C."/>
            <person name="Lipzen A."/>
            <person name="Lutzoni F."/>
            <person name="Magnuson J."/>
            <person name="Mondo S."/>
            <person name="Nolan M."/>
            <person name="Ohm R."/>
            <person name="Pangilinan J."/>
            <person name="Park H.-J."/>
            <person name="Ramirez L."/>
            <person name="Alfaro M."/>
            <person name="Sun H."/>
            <person name="Tritt A."/>
            <person name="Yoshinaga Y."/>
            <person name="Zwiers L.-H."/>
            <person name="Turgeon B."/>
            <person name="Goodwin S."/>
            <person name="Spatafora J."/>
            <person name="Crous P."/>
            <person name="Grigoriev I."/>
        </authorList>
    </citation>
    <scope>NUCLEOTIDE SEQUENCE</scope>
    <source>
        <strain evidence="8">CBS 116435</strain>
    </source>
</reference>
<feature type="transmembrane region" description="Helical" evidence="5">
    <location>
        <begin position="86"/>
        <end position="112"/>
    </location>
</feature>
<protein>
    <recommendedName>
        <fullName evidence="5">Polyprenal reductase</fullName>
        <ecNumber evidence="5">1.3.1.94</ecNumber>
    </recommendedName>
</protein>
<dbReference type="EC" id="1.3.1.94" evidence="5"/>
<feature type="transmembrane region" description="Helical" evidence="5">
    <location>
        <begin position="160"/>
        <end position="181"/>
    </location>
</feature>
<feature type="region of interest" description="Disordered" evidence="6">
    <location>
        <begin position="41"/>
        <end position="65"/>
    </location>
</feature>
<organism evidence="8 9">
    <name type="scientific">Polychaeton citri CBS 116435</name>
    <dbReference type="NCBI Taxonomy" id="1314669"/>
    <lineage>
        <taxon>Eukaryota</taxon>
        <taxon>Fungi</taxon>
        <taxon>Dikarya</taxon>
        <taxon>Ascomycota</taxon>
        <taxon>Pezizomycotina</taxon>
        <taxon>Dothideomycetes</taxon>
        <taxon>Dothideomycetidae</taxon>
        <taxon>Capnodiales</taxon>
        <taxon>Capnodiaceae</taxon>
        <taxon>Polychaeton</taxon>
    </lineage>
</organism>
<comment type="subcellular location">
    <subcellularLocation>
        <location evidence="1">Endomembrane system</location>
        <topology evidence="1">Multi-pass membrane protein</topology>
    </subcellularLocation>
    <subcellularLocation>
        <location evidence="5">Endoplasmic reticulum membrane</location>
    </subcellularLocation>
</comment>
<keyword evidence="2 5" id="KW-0812">Transmembrane</keyword>
<dbReference type="InterPro" id="IPR001104">
    <property type="entry name" value="3-oxo-5_a-steroid_4-DH_C"/>
</dbReference>
<feature type="transmembrane region" description="Helical" evidence="5">
    <location>
        <begin position="201"/>
        <end position="220"/>
    </location>
</feature>
<dbReference type="PANTHER" id="PTHR14624:SF0">
    <property type="entry name" value="POLYPRENOL REDUCTASE"/>
    <property type="match status" value="1"/>
</dbReference>
<comment type="function">
    <text evidence="5">Plays a key role in early steps of protein N-linked glycosylation by being involved in the conversion of polyprenol into dolichol. Acts as a polyprenal reductase that mediates the reduction of polyprenal into dolichal in a NADP-dependent mechanism. Dolichols are required for the synthesis of dolichol-linked monosaccharides and the oligosaccharide precursor used for N-glycosylation.</text>
</comment>
<evidence type="ECO:0000259" key="7">
    <source>
        <dbReference type="Pfam" id="PF02544"/>
    </source>
</evidence>
<dbReference type="GO" id="GO:0102389">
    <property type="term" value="F:polyprenol reductase activity"/>
    <property type="evidence" value="ECO:0007669"/>
    <property type="project" value="UniProtKB-UniRule"/>
</dbReference>
<gene>
    <name evidence="8" type="ORF">K431DRAFT_75153</name>
</gene>
<dbReference type="PANTHER" id="PTHR14624">
    <property type="entry name" value="DFG10 PROTEIN"/>
    <property type="match status" value="1"/>
</dbReference>
<keyword evidence="5" id="KW-0560">Oxidoreductase</keyword>